<keyword evidence="1" id="KW-1133">Transmembrane helix</keyword>
<proteinExistence type="predicted"/>
<keyword evidence="3" id="KW-1185">Reference proteome</keyword>
<keyword evidence="1" id="KW-0472">Membrane</keyword>
<protein>
    <submittedName>
        <fullName evidence="2">Uncharacterized protein</fullName>
    </submittedName>
</protein>
<dbReference type="OrthoDB" id="204405at2759"/>
<gene>
    <name evidence="2" type="ORF">SVUK_LOCUS18442</name>
</gene>
<accession>A0A3P7JX05</accession>
<reference evidence="2 3" key="1">
    <citation type="submission" date="2018-11" db="EMBL/GenBank/DDBJ databases">
        <authorList>
            <consortium name="Pathogen Informatics"/>
        </authorList>
    </citation>
    <scope>NUCLEOTIDE SEQUENCE [LARGE SCALE GENOMIC DNA]</scope>
</reference>
<feature type="transmembrane region" description="Helical" evidence="1">
    <location>
        <begin position="74"/>
        <end position="92"/>
    </location>
</feature>
<organism evidence="2 3">
    <name type="scientific">Strongylus vulgaris</name>
    <name type="common">Blood worm</name>
    <dbReference type="NCBI Taxonomy" id="40348"/>
    <lineage>
        <taxon>Eukaryota</taxon>
        <taxon>Metazoa</taxon>
        <taxon>Ecdysozoa</taxon>
        <taxon>Nematoda</taxon>
        <taxon>Chromadorea</taxon>
        <taxon>Rhabditida</taxon>
        <taxon>Rhabditina</taxon>
        <taxon>Rhabditomorpha</taxon>
        <taxon>Strongyloidea</taxon>
        <taxon>Strongylidae</taxon>
        <taxon>Strongylus</taxon>
    </lineage>
</organism>
<evidence type="ECO:0000313" key="2">
    <source>
        <dbReference type="EMBL" id="VDM83444.1"/>
    </source>
</evidence>
<evidence type="ECO:0000313" key="3">
    <source>
        <dbReference type="Proteomes" id="UP000270094"/>
    </source>
</evidence>
<evidence type="ECO:0000256" key="1">
    <source>
        <dbReference type="SAM" id="Phobius"/>
    </source>
</evidence>
<name>A0A3P7JX05_STRVU</name>
<dbReference type="Proteomes" id="UP000270094">
    <property type="component" value="Unassembled WGS sequence"/>
</dbReference>
<keyword evidence="1" id="KW-0812">Transmembrane</keyword>
<dbReference type="AlphaFoldDB" id="A0A3P7JX05"/>
<sequence>MAMKPVGMLSKGVINRMSKLNFASKAAAAAAATPETTPEQPKCNYKYVGMPAESDGSFAGDLNFGLHTVFFTELFRGFLSCLFSFLLLFNFFKVKVKW</sequence>
<dbReference type="EMBL" id="UYYB01123104">
    <property type="protein sequence ID" value="VDM83444.1"/>
    <property type="molecule type" value="Genomic_DNA"/>
</dbReference>